<evidence type="ECO:0000313" key="2">
    <source>
        <dbReference type="EMBL" id="KAJ8395497.1"/>
    </source>
</evidence>
<protein>
    <submittedName>
        <fullName evidence="2">Uncharacterized protein</fullName>
    </submittedName>
</protein>
<dbReference type="EMBL" id="JAINUG010000116">
    <property type="protein sequence ID" value="KAJ8395497.1"/>
    <property type="molecule type" value="Genomic_DNA"/>
</dbReference>
<keyword evidence="3" id="KW-1185">Reference proteome</keyword>
<dbReference type="Proteomes" id="UP001221898">
    <property type="component" value="Unassembled WGS sequence"/>
</dbReference>
<feature type="region of interest" description="Disordered" evidence="1">
    <location>
        <begin position="71"/>
        <end position="91"/>
    </location>
</feature>
<evidence type="ECO:0000256" key="1">
    <source>
        <dbReference type="SAM" id="MobiDB-lite"/>
    </source>
</evidence>
<feature type="compositionally biased region" description="Polar residues" evidence="1">
    <location>
        <begin position="72"/>
        <end position="88"/>
    </location>
</feature>
<comment type="caution">
    <text evidence="2">The sequence shown here is derived from an EMBL/GenBank/DDBJ whole genome shotgun (WGS) entry which is preliminary data.</text>
</comment>
<reference evidence="2" key="1">
    <citation type="journal article" date="2023" name="Science">
        <title>Genome structures resolve the early diversification of teleost fishes.</title>
        <authorList>
            <person name="Parey E."/>
            <person name="Louis A."/>
            <person name="Montfort J."/>
            <person name="Bouchez O."/>
            <person name="Roques C."/>
            <person name="Iampietro C."/>
            <person name="Lluch J."/>
            <person name="Castinel A."/>
            <person name="Donnadieu C."/>
            <person name="Desvignes T."/>
            <person name="Floi Bucao C."/>
            <person name="Jouanno E."/>
            <person name="Wen M."/>
            <person name="Mejri S."/>
            <person name="Dirks R."/>
            <person name="Jansen H."/>
            <person name="Henkel C."/>
            <person name="Chen W.J."/>
            <person name="Zahm M."/>
            <person name="Cabau C."/>
            <person name="Klopp C."/>
            <person name="Thompson A.W."/>
            <person name="Robinson-Rechavi M."/>
            <person name="Braasch I."/>
            <person name="Lecointre G."/>
            <person name="Bobe J."/>
            <person name="Postlethwait J.H."/>
            <person name="Berthelot C."/>
            <person name="Roest Crollius H."/>
            <person name="Guiguen Y."/>
        </authorList>
    </citation>
    <scope>NUCLEOTIDE SEQUENCE</scope>
    <source>
        <strain evidence="2">NC1722</strain>
    </source>
</reference>
<accession>A0AAD7S490</accession>
<gene>
    <name evidence="2" type="ORF">AAFF_G00032310</name>
</gene>
<dbReference type="AlphaFoldDB" id="A0AAD7S490"/>
<sequence length="110" mass="12023">MRSCQPNRTAQWERGMLLSHRPAQSSCQFLSVIHKGSKLLQHRGNSFPFPPAERMAFTVGSEVCLLRGIGTSGVTQGENRPSGQNSGYSKGDPTACAEITFGPFHHCSHH</sequence>
<evidence type="ECO:0000313" key="3">
    <source>
        <dbReference type="Proteomes" id="UP001221898"/>
    </source>
</evidence>
<organism evidence="2 3">
    <name type="scientific">Aldrovandia affinis</name>
    <dbReference type="NCBI Taxonomy" id="143900"/>
    <lineage>
        <taxon>Eukaryota</taxon>
        <taxon>Metazoa</taxon>
        <taxon>Chordata</taxon>
        <taxon>Craniata</taxon>
        <taxon>Vertebrata</taxon>
        <taxon>Euteleostomi</taxon>
        <taxon>Actinopterygii</taxon>
        <taxon>Neopterygii</taxon>
        <taxon>Teleostei</taxon>
        <taxon>Notacanthiformes</taxon>
        <taxon>Halosauridae</taxon>
        <taxon>Aldrovandia</taxon>
    </lineage>
</organism>
<name>A0AAD7S490_9TELE</name>
<proteinExistence type="predicted"/>